<evidence type="ECO:0000313" key="2">
    <source>
        <dbReference type="EMBL" id="WXG26339.1"/>
    </source>
</evidence>
<keyword evidence="1" id="KW-0812">Transmembrane</keyword>
<keyword evidence="1" id="KW-1133">Transmembrane helix</keyword>
<keyword evidence="1" id="KW-0472">Membrane</keyword>
<reference evidence="2" key="1">
    <citation type="submission" date="2023-11" db="EMBL/GenBank/DDBJ databases">
        <authorList>
            <person name="Zhao W."/>
        </authorList>
    </citation>
    <scope>NUCLEOTIDE SEQUENCE</scope>
</reference>
<organism evidence="2">
    <name type="scientific">Amblyseiulella paraheveae</name>
    <dbReference type="NCBI Taxonomy" id="3049516"/>
    <lineage>
        <taxon>Eukaryota</taxon>
        <taxon>Metazoa</taxon>
        <taxon>Ecdysozoa</taxon>
        <taxon>Arthropoda</taxon>
        <taxon>Chelicerata</taxon>
        <taxon>Arachnida</taxon>
        <taxon>Acari</taxon>
        <taxon>Parasitiformes</taxon>
        <taxon>Mesostigmata</taxon>
        <taxon>Gamasina</taxon>
        <taxon>Phytoseioidea</taxon>
        <taxon>Phytoseiidae</taxon>
        <taxon>Amblyseiinae</taxon>
        <taxon>Amblyseiulella</taxon>
    </lineage>
</organism>
<feature type="transmembrane region" description="Helical" evidence="1">
    <location>
        <begin position="9"/>
        <end position="31"/>
    </location>
</feature>
<accession>A0AAU6PBE9</accession>
<geneLocation type="mitochondrion" evidence="2"/>
<gene>
    <name evidence="2" type="primary">ATP8</name>
</gene>
<keyword evidence="2" id="KW-0496">Mitochondrion</keyword>
<dbReference type="AlphaFoldDB" id="A0AAU6PBE9"/>
<protein>
    <submittedName>
        <fullName evidence="2">ATP synthase F0 subunit 8</fullName>
    </submittedName>
</protein>
<proteinExistence type="predicted"/>
<name>A0AAU6PBE9_9ACAR</name>
<sequence>MPQMKPMSWILFLFFMMAMMYVYVSYLYFYFFGLKNLSFEGEEKVMKNKYSFMCKW</sequence>
<evidence type="ECO:0000256" key="1">
    <source>
        <dbReference type="SAM" id="Phobius"/>
    </source>
</evidence>
<dbReference type="EMBL" id="OR858650">
    <property type="protein sequence ID" value="WXG26339.1"/>
    <property type="molecule type" value="Genomic_DNA"/>
</dbReference>